<name>A0A9Q8CEH1_9STAP</name>
<gene>
    <name evidence="1" type="ORF">ERX40_10925</name>
</gene>
<comment type="caution">
    <text evidence="1">The sequence shown here is derived from an EMBL/GenBank/DDBJ whole genome shotgun (WGS) entry which is preliminary data.</text>
</comment>
<sequence length="322" mass="37499">MSTNLDKFRVIEKMMEEARPLMVEYLAVLDERQAYMSIYRSEYRKLRNGSKEAIRIVEEHVRSKDDFSALYDDVVYAVREAIERLEEARQTEDETEHLEKVIGALRDVLGDFKRHSGINLKAIEKSKEISDRYNIPLQGLQSFIELQESQSTPLPIESAEELLEELEKADRLYLASFREYREMCESDDEVYILYSDIVDDLLEAGLNAAADKLESVLPESSAERVARPDPQPLLSILTPIKSSGLEYFQSKNAKSESYNYNVNFARELAYTRRALLEQREMKGTNNAFKRINEAYDLLETYMYERFHQLGGTPYNYHGHLNR</sequence>
<organism evidence="1 2">
    <name type="scientific">Macrococcus carouselicus</name>
    <dbReference type="NCBI Taxonomy" id="69969"/>
    <lineage>
        <taxon>Bacteria</taxon>
        <taxon>Bacillati</taxon>
        <taxon>Bacillota</taxon>
        <taxon>Bacilli</taxon>
        <taxon>Bacillales</taxon>
        <taxon>Staphylococcaceae</taxon>
        <taxon>Macrococcus</taxon>
    </lineage>
</organism>
<evidence type="ECO:0000313" key="1">
    <source>
        <dbReference type="EMBL" id="TDL94383.1"/>
    </source>
</evidence>
<keyword evidence="2" id="KW-1185">Reference proteome</keyword>
<proteinExistence type="predicted"/>
<dbReference type="Proteomes" id="UP000295280">
    <property type="component" value="Unassembled WGS sequence"/>
</dbReference>
<dbReference type="EMBL" id="SCWD01000009">
    <property type="protein sequence ID" value="TDL94383.1"/>
    <property type="molecule type" value="Genomic_DNA"/>
</dbReference>
<accession>A0A9Q8CEH1</accession>
<dbReference type="AlphaFoldDB" id="A0A9Q8CEH1"/>
<evidence type="ECO:0000313" key="2">
    <source>
        <dbReference type="Proteomes" id="UP000295280"/>
    </source>
</evidence>
<protein>
    <submittedName>
        <fullName evidence="1">Uncharacterized protein</fullName>
    </submittedName>
</protein>
<reference evidence="1 2" key="1">
    <citation type="submission" date="2019-01" db="EMBL/GenBank/DDBJ databases">
        <title>Draft genome sequences of the type strains of six Macrococcus species.</title>
        <authorList>
            <person name="Mazhar S."/>
            <person name="Altermann E."/>
            <person name="Hill C."/>
            <person name="Mcauliffe O."/>
        </authorList>
    </citation>
    <scope>NUCLEOTIDE SEQUENCE [LARGE SCALE GENOMIC DNA]</scope>
    <source>
        <strain evidence="1 2">ATCC 51828</strain>
    </source>
</reference>